<evidence type="ECO:0000259" key="4">
    <source>
        <dbReference type="Pfam" id="PF00294"/>
    </source>
</evidence>
<name>A0ABY0WBQ2_9PSED</name>
<organism evidence="5 6">
    <name type="scientific">Pseudomonas brenneri</name>
    <dbReference type="NCBI Taxonomy" id="129817"/>
    <lineage>
        <taxon>Bacteria</taxon>
        <taxon>Pseudomonadati</taxon>
        <taxon>Pseudomonadota</taxon>
        <taxon>Gammaproteobacteria</taxon>
        <taxon>Pseudomonadales</taxon>
        <taxon>Pseudomonadaceae</taxon>
        <taxon>Pseudomonas</taxon>
    </lineage>
</organism>
<dbReference type="EMBL" id="LT629800">
    <property type="protein sequence ID" value="SDU95601.1"/>
    <property type="molecule type" value="Genomic_DNA"/>
</dbReference>
<dbReference type="Proteomes" id="UP000199620">
    <property type="component" value="Chromosome I"/>
</dbReference>
<evidence type="ECO:0000256" key="1">
    <source>
        <dbReference type="ARBA" id="ARBA00010688"/>
    </source>
</evidence>
<dbReference type="PANTHER" id="PTHR43085:SF15">
    <property type="entry name" value="2-DEHYDRO-3-DEOXYGLUCONOKINASE"/>
    <property type="match status" value="1"/>
</dbReference>
<keyword evidence="3" id="KW-0418">Kinase</keyword>
<accession>A0ABY0WBQ2</accession>
<dbReference type="InterPro" id="IPR011611">
    <property type="entry name" value="PfkB_dom"/>
</dbReference>
<dbReference type="InterPro" id="IPR002173">
    <property type="entry name" value="Carboh/pur_kinase_PfkB_CS"/>
</dbReference>
<evidence type="ECO:0000313" key="6">
    <source>
        <dbReference type="Proteomes" id="UP000199620"/>
    </source>
</evidence>
<evidence type="ECO:0000256" key="2">
    <source>
        <dbReference type="ARBA" id="ARBA00022679"/>
    </source>
</evidence>
<dbReference type="Pfam" id="PF00294">
    <property type="entry name" value="PfkB"/>
    <property type="match status" value="1"/>
</dbReference>
<sequence>MLAKIVNDSAGYLTTRGDLEFFASKLAPTVEVYLEICDMKPIPRIALIGECMIELQHRADGSLQQSFGGDTLNTAVYLRRELGAHSTVDYVTALGDDSFSDAMCQQWAAEGLGLEQVQRLPGRLPGLYCIQTDASGERKFLYWRNEAAVRDCFTTPAAEPILAALPSYDVLYFSGITLAVLGETGRERLLAVLVEARQRGARVVFDNNYRPRLWAGVEAARAAYRQVLAHVDMALLTEDDERALFGYVDSEQVFAAYPDISEVVLKRGADDCLIRCGAERFAVPAVVVEQVVDTTAAGDSFSAAYLASRLRGGSPQEAALAGHWLASRVIQVPGALIPRD</sequence>
<evidence type="ECO:0000313" key="5">
    <source>
        <dbReference type="EMBL" id="SDU95601.1"/>
    </source>
</evidence>
<comment type="similarity">
    <text evidence="1">Belongs to the carbohydrate kinase PfkB family.</text>
</comment>
<dbReference type="Gene3D" id="3.40.1190.20">
    <property type="match status" value="1"/>
</dbReference>
<protein>
    <submittedName>
        <fullName evidence="5">2-dehydro-3-deoxygluconokinase</fullName>
    </submittedName>
</protein>
<reference evidence="5 6" key="1">
    <citation type="submission" date="2016-10" db="EMBL/GenBank/DDBJ databases">
        <authorList>
            <person name="Varghese N."/>
            <person name="Submissions S."/>
        </authorList>
    </citation>
    <scope>NUCLEOTIDE SEQUENCE [LARGE SCALE GENOMIC DNA]</scope>
    <source>
        <strain evidence="5 6">BS2771</strain>
    </source>
</reference>
<keyword evidence="2" id="KW-0808">Transferase</keyword>
<dbReference type="InterPro" id="IPR029056">
    <property type="entry name" value="Ribokinase-like"/>
</dbReference>
<feature type="domain" description="Carbohydrate kinase PfkB" evidence="4">
    <location>
        <begin position="44"/>
        <end position="337"/>
    </location>
</feature>
<keyword evidence="6" id="KW-1185">Reference proteome</keyword>
<dbReference type="CDD" id="cd01166">
    <property type="entry name" value="KdgK"/>
    <property type="match status" value="1"/>
</dbReference>
<evidence type="ECO:0000256" key="3">
    <source>
        <dbReference type="ARBA" id="ARBA00022777"/>
    </source>
</evidence>
<dbReference type="SUPFAM" id="SSF53613">
    <property type="entry name" value="Ribokinase-like"/>
    <property type="match status" value="1"/>
</dbReference>
<dbReference type="InterPro" id="IPR050306">
    <property type="entry name" value="PfkB_Carbo_kinase"/>
</dbReference>
<proteinExistence type="inferred from homology"/>
<dbReference type="PROSITE" id="PS00584">
    <property type="entry name" value="PFKB_KINASES_2"/>
    <property type="match status" value="1"/>
</dbReference>
<gene>
    <name evidence="5" type="ORF">SAMN04490181_2122</name>
</gene>
<dbReference type="PANTHER" id="PTHR43085">
    <property type="entry name" value="HEXOKINASE FAMILY MEMBER"/>
    <property type="match status" value="1"/>
</dbReference>